<keyword evidence="5 7" id="KW-0694">RNA-binding</keyword>
<evidence type="ECO:0000313" key="10">
    <source>
        <dbReference type="EMBL" id="SZF06165.1"/>
    </source>
</evidence>
<gene>
    <name evidence="10" type="ORF">BLGHR1_16968</name>
</gene>
<dbReference type="GO" id="GO:0005730">
    <property type="term" value="C:nucleolus"/>
    <property type="evidence" value="ECO:0007669"/>
    <property type="project" value="UniProtKB-SubCell"/>
</dbReference>
<dbReference type="Gene3D" id="3.30.70.330">
    <property type="match status" value="2"/>
</dbReference>
<evidence type="ECO:0000256" key="5">
    <source>
        <dbReference type="ARBA" id="ARBA00022884"/>
    </source>
</evidence>
<dbReference type="Pfam" id="PF00076">
    <property type="entry name" value="RRM_1"/>
    <property type="match status" value="1"/>
</dbReference>
<evidence type="ECO:0000259" key="9">
    <source>
        <dbReference type="PROSITE" id="PS50102"/>
    </source>
</evidence>
<evidence type="ECO:0000256" key="3">
    <source>
        <dbReference type="ARBA" id="ARBA00007077"/>
    </source>
</evidence>
<feature type="compositionally biased region" description="Polar residues" evidence="8">
    <location>
        <begin position="505"/>
        <end position="518"/>
    </location>
</feature>
<name>A0A383V2Y9_BLUHO</name>
<dbReference type="AlphaFoldDB" id="A0A383V2Y9"/>
<feature type="compositionally biased region" description="Polar residues" evidence="8">
    <location>
        <begin position="78"/>
        <end position="89"/>
    </location>
</feature>
<evidence type="ECO:0000256" key="2">
    <source>
        <dbReference type="ARBA" id="ARBA00004604"/>
    </source>
</evidence>
<comment type="similarity">
    <text evidence="3">Belongs to the RRM RBM34 family.</text>
</comment>
<dbReference type="PANTHER" id="PTHR23236">
    <property type="entry name" value="EUKARYOTIC TRANSLATION INITIATION FACTOR 4B/4H"/>
    <property type="match status" value="1"/>
</dbReference>
<proteinExistence type="inferred from homology"/>
<dbReference type="PROSITE" id="PS50102">
    <property type="entry name" value="RRM"/>
    <property type="match status" value="1"/>
</dbReference>
<feature type="compositionally biased region" description="Basic and acidic residues" evidence="8">
    <location>
        <begin position="157"/>
        <end position="168"/>
    </location>
</feature>
<dbReference type="PANTHER" id="PTHR23236:SF25">
    <property type="entry name" value="RNA-BINDING PROTEIN 34"/>
    <property type="match status" value="1"/>
</dbReference>
<dbReference type="SUPFAM" id="SSF54928">
    <property type="entry name" value="RNA-binding domain, RBD"/>
    <property type="match status" value="1"/>
</dbReference>
<feature type="compositionally biased region" description="Basic and acidic residues" evidence="8">
    <location>
        <begin position="119"/>
        <end position="135"/>
    </location>
</feature>
<feature type="domain" description="RRM" evidence="9">
    <location>
        <begin position="333"/>
        <end position="434"/>
    </location>
</feature>
<evidence type="ECO:0000256" key="8">
    <source>
        <dbReference type="SAM" id="MobiDB-lite"/>
    </source>
</evidence>
<accession>A0A383V2Y9</accession>
<dbReference type="VEuPathDB" id="FungiDB:BLGHR1_16968"/>
<keyword evidence="6" id="KW-0539">Nucleus</keyword>
<evidence type="ECO:0000256" key="4">
    <source>
        <dbReference type="ARBA" id="ARBA00015520"/>
    </source>
</evidence>
<evidence type="ECO:0000313" key="11">
    <source>
        <dbReference type="Proteomes" id="UP000275772"/>
    </source>
</evidence>
<feature type="region of interest" description="Disordered" evidence="8">
    <location>
        <begin position="502"/>
        <end position="572"/>
    </location>
</feature>
<protein>
    <recommendedName>
        <fullName evidence="4">Nucleolar protein 12</fullName>
    </recommendedName>
</protein>
<dbReference type="GO" id="GO:0019843">
    <property type="term" value="F:rRNA binding"/>
    <property type="evidence" value="ECO:0007669"/>
    <property type="project" value="TreeGrafter"/>
</dbReference>
<dbReference type="EMBL" id="UNSH01000086">
    <property type="protein sequence ID" value="SZF06165.1"/>
    <property type="molecule type" value="Genomic_DNA"/>
</dbReference>
<reference evidence="10 11" key="1">
    <citation type="submission" date="2017-11" db="EMBL/GenBank/DDBJ databases">
        <authorList>
            <person name="Kracher B."/>
        </authorList>
    </citation>
    <scope>NUCLEOTIDE SEQUENCE [LARGE SCALE GENOMIC DNA]</scope>
    <source>
        <strain evidence="10 11">RACE1</strain>
    </source>
</reference>
<dbReference type="SMART" id="SM00360">
    <property type="entry name" value="RRM"/>
    <property type="match status" value="1"/>
</dbReference>
<feature type="compositionally biased region" description="Basic and acidic residues" evidence="8">
    <location>
        <begin position="90"/>
        <end position="101"/>
    </location>
</feature>
<evidence type="ECO:0000256" key="6">
    <source>
        <dbReference type="ARBA" id="ARBA00023242"/>
    </source>
</evidence>
<dbReference type="InterPro" id="IPR035979">
    <property type="entry name" value="RBD_domain_sf"/>
</dbReference>
<dbReference type="GO" id="GO:0000463">
    <property type="term" value="P:maturation of LSU-rRNA from tricistronic rRNA transcript (SSU-rRNA, 5.8S rRNA, LSU-rRNA)"/>
    <property type="evidence" value="ECO:0007669"/>
    <property type="project" value="TreeGrafter"/>
</dbReference>
<dbReference type="Proteomes" id="UP000275772">
    <property type="component" value="Unassembled WGS sequence"/>
</dbReference>
<feature type="region of interest" description="Disordered" evidence="8">
    <location>
        <begin position="25"/>
        <end position="183"/>
    </location>
</feature>
<evidence type="ECO:0000256" key="1">
    <source>
        <dbReference type="ARBA" id="ARBA00002475"/>
    </source>
</evidence>
<sequence>MAVGQIKSSIAVDGKTIDPNLAKLFASSIGPKDVSKETRHKVPRVPEPSLHQDPERDSQKNDRNQINVKKINEHRATFENTHSSTSSKSNQDEKSEHKLENPLEPSSQKFERKRKRKHVKDDLEGDYMKKLAREEDKEEEERLIERNLKRQKSKTSSIREENKSKDTPENDDSSQQSLSDTEKIESISAEVPVHESLAPSKEEVDLEKSSRTVFLANVSTLAISSKSAKKTLMAHLSSFLHDLTPPPDGKPLHKVESLRFRSTAFAASARPKKAAFVKKELMETTTKSTNAYVVYSTAFAARESVKRLNGTIVLERHLRVDGVAHPSKVDHRRCVFVGNLGFVDDESLLDQGGETERKRSKIPSDVEEGLWRQFGKAGTVESVRVIRDEKTRVGKGFAYVQFVDANSVEAALLFNDKKFPPMLPRILRVVRAKAPGKTASAVALSHASKNNPPTSKSRIFNPRISSEKSSLLGRAAKLLGRAGAAKLKRSEDVSSNVGTSLLKRNISTGNPGESNTKPPENFVFEGYRASSKSGRPKDLKLGGKKGSKSKSKSSNRSSAWKKGRINKSTKKS</sequence>
<organism evidence="10 11">
    <name type="scientific">Blumeria hordei</name>
    <name type="common">Barley powdery mildew</name>
    <name type="synonym">Blumeria graminis f. sp. hordei</name>
    <dbReference type="NCBI Taxonomy" id="2867405"/>
    <lineage>
        <taxon>Eukaryota</taxon>
        <taxon>Fungi</taxon>
        <taxon>Dikarya</taxon>
        <taxon>Ascomycota</taxon>
        <taxon>Pezizomycotina</taxon>
        <taxon>Leotiomycetes</taxon>
        <taxon>Erysiphales</taxon>
        <taxon>Erysiphaceae</taxon>
        <taxon>Blumeria</taxon>
    </lineage>
</organism>
<feature type="compositionally biased region" description="Basic residues" evidence="8">
    <location>
        <begin position="542"/>
        <end position="572"/>
    </location>
</feature>
<evidence type="ECO:0000256" key="7">
    <source>
        <dbReference type="PROSITE-ProRule" id="PRU00176"/>
    </source>
</evidence>
<comment type="function">
    <text evidence="1">Involved in pre-25S rRNA processing.</text>
</comment>
<dbReference type="InterPro" id="IPR000504">
    <property type="entry name" value="RRM_dom"/>
</dbReference>
<dbReference type="InterPro" id="IPR012677">
    <property type="entry name" value="Nucleotide-bd_a/b_plait_sf"/>
</dbReference>
<feature type="compositionally biased region" description="Basic and acidic residues" evidence="8">
    <location>
        <begin position="50"/>
        <end position="63"/>
    </location>
</feature>
<comment type="subcellular location">
    <subcellularLocation>
        <location evidence="2">Nucleus</location>
        <location evidence="2">Nucleolus</location>
    </subcellularLocation>
</comment>